<accession>A0A075LS08</accession>
<reference evidence="3 4" key="2">
    <citation type="journal article" date="2015" name="Genome Announc.">
        <title>Complete Genome Sequence of Hyperthermophilic Piezophilic Archaeon Palaeococcus pacificus DY20341T, Isolated from Deep-Sea Hydrothermal Sediments.</title>
        <authorList>
            <person name="Zeng X."/>
            <person name="Jebbar M."/>
            <person name="Shao Z."/>
        </authorList>
    </citation>
    <scope>NUCLEOTIDE SEQUENCE [LARGE SCALE GENOMIC DNA]</scope>
    <source>
        <strain evidence="3 4">DY20341</strain>
    </source>
</reference>
<organism evidence="3 4">
    <name type="scientific">Palaeococcus pacificus DY20341</name>
    <dbReference type="NCBI Taxonomy" id="1343739"/>
    <lineage>
        <taxon>Archaea</taxon>
        <taxon>Methanobacteriati</taxon>
        <taxon>Methanobacteriota</taxon>
        <taxon>Thermococci</taxon>
        <taxon>Thermococcales</taxon>
        <taxon>Thermococcaceae</taxon>
        <taxon>Palaeococcus</taxon>
    </lineage>
</organism>
<evidence type="ECO:0000313" key="4">
    <source>
        <dbReference type="Proteomes" id="UP000027981"/>
    </source>
</evidence>
<dbReference type="SUPFAM" id="SSF55307">
    <property type="entry name" value="Tubulin C-terminal domain-like"/>
    <property type="match status" value="1"/>
</dbReference>
<evidence type="ECO:0000256" key="1">
    <source>
        <dbReference type="ARBA" id="ARBA00022741"/>
    </source>
</evidence>
<dbReference type="KEGG" id="ppac:PAP_05750"/>
<dbReference type="GO" id="GO:0005525">
    <property type="term" value="F:GTP binding"/>
    <property type="evidence" value="ECO:0007669"/>
    <property type="project" value="UniProtKB-KW"/>
</dbReference>
<dbReference type="AlphaFoldDB" id="A0A075LS08"/>
<dbReference type="Proteomes" id="UP000027981">
    <property type="component" value="Chromosome"/>
</dbReference>
<dbReference type="eggNOG" id="arCOG02203">
    <property type="taxonomic scope" value="Archaea"/>
</dbReference>
<dbReference type="EMBL" id="CP006019">
    <property type="protein sequence ID" value="AIF69550.1"/>
    <property type="molecule type" value="Genomic_DNA"/>
</dbReference>
<dbReference type="RefSeq" id="WP_048165095.1">
    <property type="nucleotide sequence ID" value="NZ_CP006019.1"/>
</dbReference>
<dbReference type="Gene3D" id="3.40.50.1440">
    <property type="entry name" value="Tubulin/FtsZ, GTPase domain"/>
    <property type="match status" value="1"/>
</dbReference>
<keyword evidence="1" id="KW-0547">Nucleotide-binding</keyword>
<proteinExistence type="predicted"/>
<dbReference type="GeneID" id="24842273"/>
<dbReference type="HOGENOM" id="CLU_1068009_0_0_2"/>
<protein>
    <submittedName>
        <fullName evidence="3">Uncharacterized protein</fullName>
    </submittedName>
</protein>
<dbReference type="OrthoDB" id="85717at2157"/>
<keyword evidence="2" id="KW-0342">GTP-binding</keyword>
<reference evidence="4" key="1">
    <citation type="submission" date="2013-06" db="EMBL/GenBank/DDBJ databases">
        <title>Complete Genome Sequence of Hyperthermophilic Palaeococcus pacificus DY20341T, Isolated from a Deep-Sea Hydrothermal Sediments.</title>
        <authorList>
            <person name="Zeng X."/>
            <person name="Shao Z."/>
        </authorList>
    </citation>
    <scope>NUCLEOTIDE SEQUENCE [LARGE SCALE GENOMIC DNA]</scope>
    <source>
        <strain evidence="4">DY20341</strain>
    </source>
</reference>
<sequence>MEVSFPFNHIFVGIGNNGSLIVRNINIPEATRVVIDTSDYLLNKKAFIDEVEDFFKKVDKNAILWLIFEKKPMNIEIAKIIDFYLPSDVMRLAYVLTPYIELVNTEKPTWAGTFETVFYDSLWEVLDEYKEASLKDAFNAAGKRIGEMFSKLYNYLEANMLVNVDYADFFAMIKGGNVGILRLINEIDFNWHWGIWERGLINIRAGRNVPLSNAHKILNHFQEILEEKDIIWGVQIDNESNDDVEVLALLIKRW</sequence>
<evidence type="ECO:0000313" key="3">
    <source>
        <dbReference type="EMBL" id="AIF69550.1"/>
    </source>
</evidence>
<keyword evidence="4" id="KW-1185">Reference proteome</keyword>
<gene>
    <name evidence="3" type="ORF">PAP_05750</name>
</gene>
<dbReference type="InterPro" id="IPR008280">
    <property type="entry name" value="Tub_FtsZ_C"/>
</dbReference>
<dbReference type="STRING" id="1343739.PAP_05750"/>
<dbReference type="InterPro" id="IPR036525">
    <property type="entry name" value="Tubulin/FtsZ_GTPase_sf"/>
</dbReference>
<evidence type="ECO:0000256" key="2">
    <source>
        <dbReference type="ARBA" id="ARBA00023134"/>
    </source>
</evidence>
<name>A0A075LS08_9EURY</name>